<dbReference type="Pfam" id="PF05978">
    <property type="entry name" value="UNC-93"/>
    <property type="match status" value="1"/>
</dbReference>
<evidence type="ECO:0000256" key="2">
    <source>
        <dbReference type="ARBA" id="ARBA00009172"/>
    </source>
</evidence>
<gene>
    <name evidence="10" type="primary">MFSD11</name>
</gene>
<evidence type="ECO:0000256" key="8">
    <source>
        <dbReference type="ARBA" id="ARBA00041910"/>
    </source>
</evidence>
<sequence>MSPESKKLFNIIILGVAFMFMFTAFQTCGNVAQTVIRSLNSTDFHGSGYTSMYIAVFIQPFPWSFYTASVFIGIAAAESDRRTVFIALTVISLVGTVLFFLIRKPDSENVLGEDESSDDQDMEVNESAQNNLTKAVDAFKKSFKLCVTKEMLLLSITTVWNLTFFSGVYGTCIAEEKSLIGLSGIFIGIGEILGGSLFGLLSKNNRFGRNPVVLLGILVHFIAFYLIFLNMPGDAPIAPVKGTDSSAYIKSSKEVAILCSFLLGLGDSCFNTQLLSILGFLYSEDSAPAFAIFKFVQSICAAVAFFYSNYLLLHWQLLVMVIFGFFGTISFFTVEWEAAAFVARGSDYRSI</sequence>
<feature type="transmembrane region" description="Helical" evidence="9">
    <location>
        <begin position="212"/>
        <end position="231"/>
    </location>
</feature>
<dbReference type="EMBL" id="ADFV01116802">
    <property type="status" value="NOT_ANNOTATED_CDS"/>
    <property type="molecule type" value="Genomic_DNA"/>
</dbReference>
<dbReference type="GO" id="GO:0016020">
    <property type="term" value="C:membrane"/>
    <property type="evidence" value="ECO:0007669"/>
    <property type="project" value="UniProtKB-SubCell"/>
</dbReference>
<keyword evidence="6" id="KW-0325">Glycoprotein</keyword>
<keyword evidence="3 9" id="KW-0812">Transmembrane</keyword>
<keyword evidence="4 9" id="KW-1133">Transmembrane helix</keyword>
<evidence type="ECO:0000313" key="10">
    <source>
        <dbReference type="Ensembl" id="ENSNLEP00000040568.1"/>
    </source>
</evidence>
<evidence type="ECO:0000256" key="1">
    <source>
        <dbReference type="ARBA" id="ARBA00004141"/>
    </source>
</evidence>
<evidence type="ECO:0000256" key="6">
    <source>
        <dbReference type="ARBA" id="ARBA00023180"/>
    </source>
</evidence>
<evidence type="ECO:0000256" key="5">
    <source>
        <dbReference type="ARBA" id="ARBA00023136"/>
    </source>
</evidence>
<reference evidence="10 11" key="1">
    <citation type="submission" date="2012-10" db="EMBL/GenBank/DDBJ databases">
        <authorList>
            <consortium name="Gibbon Genome Sequencing Consortium"/>
        </authorList>
    </citation>
    <scope>NUCLEOTIDE SEQUENCE [LARGE SCALE GENOMIC DNA]</scope>
</reference>
<dbReference type="Ensembl" id="ENSNLET00000058746.1">
    <property type="protein sequence ID" value="ENSNLEP00000040568.1"/>
    <property type="gene ID" value="ENSNLEG00000002562.3"/>
</dbReference>
<dbReference type="InterPro" id="IPR051617">
    <property type="entry name" value="UNC-93-like_regulator"/>
</dbReference>
<reference evidence="10" key="3">
    <citation type="submission" date="2025-09" db="UniProtKB">
        <authorList>
            <consortium name="Ensembl"/>
        </authorList>
    </citation>
    <scope>IDENTIFICATION</scope>
</reference>
<feature type="transmembrane region" description="Helical" evidence="9">
    <location>
        <begin position="83"/>
        <end position="102"/>
    </location>
</feature>
<dbReference type="GeneTree" id="ENSGT00390000012918"/>
<protein>
    <recommendedName>
        <fullName evidence="7">UNC93-like protein MFSD11</fullName>
    </recommendedName>
    <alternativeName>
        <fullName evidence="8">Major facilitator superfamily domain-containing protein 11</fullName>
    </alternativeName>
</protein>
<evidence type="ECO:0000256" key="3">
    <source>
        <dbReference type="ARBA" id="ARBA00022692"/>
    </source>
</evidence>
<feature type="transmembrane region" description="Helical" evidence="9">
    <location>
        <begin position="53"/>
        <end position="77"/>
    </location>
</feature>
<name>A0A2I3HAA7_NOMLE</name>
<dbReference type="EMBL" id="ADFV01116803">
    <property type="status" value="NOT_ANNOTATED_CDS"/>
    <property type="molecule type" value="Genomic_DNA"/>
</dbReference>
<feature type="transmembrane region" description="Helical" evidence="9">
    <location>
        <begin position="179"/>
        <end position="200"/>
    </location>
</feature>
<dbReference type="PANTHER" id="PTHR23294:SF0">
    <property type="entry name" value="UNC93-LIKE PROTEIN MFSD11"/>
    <property type="match status" value="1"/>
</dbReference>
<evidence type="ECO:0000256" key="7">
    <source>
        <dbReference type="ARBA" id="ARBA00040302"/>
    </source>
</evidence>
<dbReference type="EMBL" id="ADFV01116801">
    <property type="status" value="NOT_ANNOTATED_CDS"/>
    <property type="molecule type" value="Genomic_DNA"/>
</dbReference>
<comment type="similarity">
    <text evidence="2">Belongs to the unc-93 family.</text>
</comment>
<feature type="transmembrane region" description="Helical" evidence="9">
    <location>
        <begin position="12"/>
        <end position="32"/>
    </location>
</feature>
<evidence type="ECO:0000313" key="11">
    <source>
        <dbReference type="Proteomes" id="UP000001073"/>
    </source>
</evidence>
<organism evidence="10 11">
    <name type="scientific">Nomascus leucogenys</name>
    <name type="common">Northern white-cheeked gibbon</name>
    <name type="synonym">Hylobates leucogenys</name>
    <dbReference type="NCBI Taxonomy" id="61853"/>
    <lineage>
        <taxon>Eukaryota</taxon>
        <taxon>Metazoa</taxon>
        <taxon>Chordata</taxon>
        <taxon>Craniata</taxon>
        <taxon>Vertebrata</taxon>
        <taxon>Euteleostomi</taxon>
        <taxon>Mammalia</taxon>
        <taxon>Eutheria</taxon>
        <taxon>Euarchontoglires</taxon>
        <taxon>Primates</taxon>
        <taxon>Haplorrhini</taxon>
        <taxon>Catarrhini</taxon>
        <taxon>Hylobatidae</taxon>
        <taxon>Nomascus</taxon>
    </lineage>
</organism>
<dbReference type="EMBL" id="ADFV01116797">
    <property type="status" value="NOT_ANNOTATED_CDS"/>
    <property type="molecule type" value="Genomic_DNA"/>
</dbReference>
<comment type="subcellular location">
    <subcellularLocation>
        <location evidence="1">Membrane</location>
        <topology evidence="1">Multi-pass membrane protein</topology>
    </subcellularLocation>
</comment>
<dbReference type="PANTHER" id="PTHR23294">
    <property type="entry name" value="ET TRANSLATION PRODUCT-RELATED"/>
    <property type="match status" value="1"/>
</dbReference>
<feature type="transmembrane region" description="Helical" evidence="9">
    <location>
        <begin position="313"/>
        <end position="334"/>
    </location>
</feature>
<dbReference type="AlphaFoldDB" id="A0A2I3HAA7"/>
<evidence type="ECO:0000256" key="4">
    <source>
        <dbReference type="ARBA" id="ARBA00022989"/>
    </source>
</evidence>
<accession>A0A2I3HAA7</accession>
<dbReference type="EMBL" id="ADFV01116798">
    <property type="status" value="NOT_ANNOTATED_CDS"/>
    <property type="molecule type" value="Genomic_DNA"/>
</dbReference>
<evidence type="ECO:0000256" key="9">
    <source>
        <dbReference type="SAM" id="Phobius"/>
    </source>
</evidence>
<dbReference type="EMBL" id="ADFV01116804">
    <property type="status" value="NOT_ANNOTATED_CDS"/>
    <property type="molecule type" value="Genomic_DNA"/>
</dbReference>
<feature type="transmembrane region" description="Helical" evidence="9">
    <location>
        <begin position="289"/>
        <end position="307"/>
    </location>
</feature>
<dbReference type="Gene3D" id="1.20.1250.20">
    <property type="entry name" value="MFS general substrate transporter like domains"/>
    <property type="match status" value="1"/>
</dbReference>
<proteinExistence type="inferred from homology"/>
<dbReference type="InterPro" id="IPR010291">
    <property type="entry name" value="Ion_channel_UNC-93"/>
</dbReference>
<dbReference type="SUPFAM" id="SSF103473">
    <property type="entry name" value="MFS general substrate transporter"/>
    <property type="match status" value="1"/>
</dbReference>
<dbReference type="EMBL" id="ADFV01116800">
    <property type="status" value="NOT_ANNOTATED_CDS"/>
    <property type="molecule type" value="Genomic_DNA"/>
</dbReference>
<dbReference type="InterPro" id="IPR036259">
    <property type="entry name" value="MFS_trans_sf"/>
</dbReference>
<keyword evidence="11" id="KW-1185">Reference proteome</keyword>
<dbReference type="EMBL" id="ADFV01116799">
    <property type="status" value="NOT_ANNOTATED_CDS"/>
    <property type="molecule type" value="Genomic_DNA"/>
</dbReference>
<keyword evidence="5 9" id="KW-0472">Membrane</keyword>
<feature type="transmembrane region" description="Helical" evidence="9">
    <location>
        <begin position="151"/>
        <end position="173"/>
    </location>
</feature>
<reference evidence="10" key="2">
    <citation type="submission" date="2025-08" db="UniProtKB">
        <authorList>
            <consortium name="Ensembl"/>
        </authorList>
    </citation>
    <scope>IDENTIFICATION</scope>
</reference>
<dbReference type="Proteomes" id="UP000001073">
    <property type="component" value="Chromosome 14"/>
</dbReference>